<dbReference type="AlphaFoldDB" id="A0A841FQH9"/>
<evidence type="ECO:0000313" key="3">
    <source>
        <dbReference type="EMBL" id="MBB6035507.1"/>
    </source>
</evidence>
<dbReference type="SUPFAM" id="SSF50998">
    <property type="entry name" value="Quinoprotein alcohol dehydrogenase-like"/>
    <property type="match status" value="1"/>
</dbReference>
<keyword evidence="4" id="KW-1185">Reference proteome</keyword>
<dbReference type="NCBIfam" id="NF047832">
    <property type="entry name" value="caspase_w_EACC1"/>
    <property type="match status" value="1"/>
</dbReference>
<accession>A0A841FQH9</accession>
<dbReference type="GO" id="GO:0006508">
    <property type="term" value="P:proteolysis"/>
    <property type="evidence" value="ECO:0007669"/>
    <property type="project" value="InterPro"/>
</dbReference>
<reference evidence="3 4" key="1">
    <citation type="submission" date="2020-08" db="EMBL/GenBank/DDBJ databases">
        <title>Genomic Encyclopedia of Type Strains, Phase IV (KMG-IV): sequencing the most valuable type-strain genomes for metagenomic binning, comparative biology and taxonomic classification.</title>
        <authorList>
            <person name="Goeker M."/>
        </authorList>
    </citation>
    <scope>NUCLEOTIDE SEQUENCE [LARGE SCALE GENOMIC DNA]</scope>
    <source>
        <strain evidence="3 4">YIM 65646</strain>
    </source>
</reference>
<dbReference type="InterPro" id="IPR011047">
    <property type="entry name" value="Quinoprotein_ADH-like_sf"/>
</dbReference>
<name>A0A841FQH9_9ACTN</name>
<feature type="domain" description="Peptidase C14 caspase" evidence="2">
    <location>
        <begin position="14"/>
        <end position="232"/>
    </location>
</feature>
<dbReference type="InterPro" id="IPR011600">
    <property type="entry name" value="Pept_C14_caspase"/>
</dbReference>
<sequence>MNNGGTLADPHASRAVLIGVADYHGDGIPRLPAVVANITGLSALLRDPEVGNLPDDHVTAPVGTEVEILAAVRTAAARTRDTLIVYFAGHGFVLDGELCLGLSHSQRADATTTLRWVHLRDALASGGARHVAVILDCCHAGFARDDAEADMVARLIGGRAGPGGLSVLTATAPTRRASAPEGAKYTAFTGELIALLTTGADDGPPLFALRDIHRRLHPRLTGAGEPAPGLSVSGRSRAFLRNRAVPLPARRWWTRKKALAVGAAVAAVAVAAVVAGSGVLAGGDPVVHPLEEVGEPVPYPEGTRAGRFTDSAVIGERVFFTSWQSANTTTVTAIDLESGSEEWTWANDGDSSSGEAVGLVGVAGRLAVIEPRFGPSVTLLDLESGAKTGAWRLAAPWEIRLVTAAGMVIAEKPDGVAGFRLTTGAEVWATGNAPSSDDPYDNYVAPVRGVDGSAPNGHLWPVRRSVDEFEVLDIATGAPVFRLRGDGVPQPQVDADGILWTVLVDDGGLTLAAHERAERPRATVRLAGIGLLYLTNCEYGSVCVELNQARCGLKSGGITCDEIFDSPPSPINAPVPPPERPRLAGELLEGTVRLDWTDPATGRVTPLGTVDTFIDPDSPEHGVCRSTGTRLACPAPDGFRVWIYRS</sequence>
<organism evidence="3 4">
    <name type="scientific">Phytomonospora endophytica</name>
    <dbReference type="NCBI Taxonomy" id="714109"/>
    <lineage>
        <taxon>Bacteria</taxon>
        <taxon>Bacillati</taxon>
        <taxon>Actinomycetota</taxon>
        <taxon>Actinomycetes</taxon>
        <taxon>Micromonosporales</taxon>
        <taxon>Micromonosporaceae</taxon>
        <taxon>Phytomonospora</taxon>
    </lineage>
</organism>
<evidence type="ECO:0000313" key="4">
    <source>
        <dbReference type="Proteomes" id="UP000548476"/>
    </source>
</evidence>
<proteinExistence type="predicted"/>
<feature type="transmembrane region" description="Helical" evidence="1">
    <location>
        <begin position="258"/>
        <end position="281"/>
    </location>
</feature>
<dbReference type="RefSeq" id="WP_184788351.1">
    <property type="nucleotide sequence ID" value="NZ_BONT01000002.1"/>
</dbReference>
<evidence type="ECO:0000259" key="2">
    <source>
        <dbReference type="Pfam" id="PF00656"/>
    </source>
</evidence>
<evidence type="ECO:0000256" key="1">
    <source>
        <dbReference type="SAM" id="Phobius"/>
    </source>
</evidence>
<dbReference type="Gene3D" id="2.130.10.10">
    <property type="entry name" value="YVTN repeat-like/Quinoprotein amine dehydrogenase"/>
    <property type="match status" value="1"/>
</dbReference>
<dbReference type="InterPro" id="IPR015943">
    <property type="entry name" value="WD40/YVTN_repeat-like_dom_sf"/>
</dbReference>
<dbReference type="EMBL" id="JACHGT010000006">
    <property type="protein sequence ID" value="MBB6035507.1"/>
    <property type="molecule type" value="Genomic_DNA"/>
</dbReference>
<dbReference type="GO" id="GO:0004197">
    <property type="term" value="F:cysteine-type endopeptidase activity"/>
    <property type="evidence" value="ECO:0007669"/>
    <property type="project" value="InterPro"/>
</dbReference>
<comment type="caution">
    <text evidence="3">The sequence shown here is derived from an EMBL/GenBank/DDBJ whole genome shotgun (WGS) entry which is preliminary data.</text>
</comment>
<dbReference type="Proteomes" id="UP000548476">
    <property type="component" value="Unassembled WGS sequence"/>
</dbReference>
<keyword evidence="1" id="KW-1133">Transmembrane helix</keyword>
<keyword evidence="1" id="KW-0812">Transmembrane</keyword>
<gene>
    <name evidence="3" type="ORF">HNR73_003364</name>
</gene>
<keyword evidence="1" id="KW-0472">Membrane</keyword>
<dbReference type="Gene3D" id="3.40.50.1460">
    <property type="match status" value="1"/>
</dbReference>
<protein>
    <recommendedName>
        <fullName evidence="2">Peptidase C14 caspase domain-containing protein</fullName>
    </recommendedName>
</protein>
<dbReference type="Pfam" id="PF00656">
    <property type="entry name" value="Peptidase_C14"/>
    <property type="match status" value="1"/>
</dbReference>